<protein>
    <recommendedName>
        <fullName evidence="1">DUF7666 domain-containing protein</fullName>
    </recommendedName>
</protein>
<organism evidence="2 3">
    <name type="scientific">Kosakonia oryziphila</name>
    <dbReference type="NCBI Taxonomy" id="1005667"/>
    <lineage>
        <taxon>Bacteria</taxon>
        <taxon>Pseudomonadati</taxon>
        <taxon>Pseudomonadota</taxon>
        <taxon>Gammaproteobacteria</taxon>
        <taxon>Enterobacterales</taxon>
        <taxon>Enterobacteriaceae</taxon>
        <taxon>Kosakonia</taxon>
    </lineage>
</organism>
<evidence type="ECO:0000313" key="3">
    <source>
        <dbReference type="Proteomes" id="UP000198515"/>
    </source>
</evidence>
<accession>A0A1C4GC97</accession>
<dbReference type="InterPro" id="IPR056083">
    <property type="entry name" value="DUF7666"/>
</dbReference>
<dbReference type="EMBL" id="FMBC01000061">
    <property type="protein sequence ID" value="SCC65533.1"/>
    <property type="molecule type" value="Genomic_DNA"/>
</dbReference>
<dbReference type="AlphaFoldDB" id="A0A1C4GC97"/>
<feature type="non-terminal residue" evidence="2">
    <location>
        <position position="116"/>
    </location>
</feature>
<keyword evidence="3" id="KW-1185">Reference proteome</keyword>
<dbReference type="RefSeq" id="WP_425256068.1">
    <property type="nucleotide sequence ID" value="NZ_FMBC01000061.1"/>
</dbReference>
<dbReference type="Pfam" id="PF24703">
    <property type="entry name" value="DUF7666"/>
    <property type="match status" value="1"/>
</dbReference>
<gene>
    <name evidence="2" type="ORF">GA0061070_10611</name>
</gene>
<evidence type="ECO:0000313" key="2">
    <source>
        <dbReference type="EMBL" id="SCC65533.1"/>
    </source>
</evidence>
<reference evidence="3" key="1">
    <citation type="submission" date="2016-08" db="EMBL/GenBank/DDBJ databases">
        <authorList>
            <person name="Varghese N."/>
            <person name="Submissions Spin"/>
        </authorList>
    </citation>
    <scope>NUCLEOTIDE SEQUENCE [LARGE SCALE GENOMIC DNA]</scope>
    <source>
        <strain evidence="3">REICA_142</strain>
    </source>
</reference>
<evidence type="ECO:0000259" key="1">
    <source>
        <dbReference type="Pfam" id="PF24703"/>
    </source>
</evidence>
<feature type="domain" description="DUF7666" evidence="1">
    <location>
        <begin position="6"/>
        <end position="98"/>
    </location>
</feature>
<proteinExistence type="predicted"/>
<sequence>MTKEIITAYKGFNVDMTCRGYQFEIGKTYNHEGKVKACASGFHSCENPLDVFGYYSPSGSRFCEVEVSGDISRHSDDTKIASATITIKAEISIHEMVKRAIDWVWSKVDKSLDQQI</sequence>
<dbReference type="Proteomes" id="UP000198515">
    <property type="component" value="Unassembled WGS sequence"/>
</dbReference>
<name>A0A1C4GC97_9ENTR</name>